<name>A0A0K6GXE2_9GAMM</name>
<dbReference type="AlphaFoldDB" id="A0A0K6GXE2"/>
<accession>A0A0K6GXE2</accession>
<proteinExistence type="predicted"/>
<dbReference type="EMBL" id="CYHB01000001">
    <property type="protein sequence ID" value="CUA83163.1"/>
    <property type="molecule type" value="Genomic_DNA"/>
</dbReference>
<reference evidence="3" key="1">
    <citation type="submission" date="2015-08" db="EMBL/GenBank/DDBJ databases">
        <authorList>
            <person name="Varghese N."/>
        </authorList>
    </citation>
    <scope>NUCLEOTIDE SEQUENCE [LARGE SCALE GENOMIC DNA]</scope>
    <source>
        <strain evidence="3">DSM 27808</strain>
    </source>
</reference>
<evidence type="ECO:0008006" key="4">
    <source>
        <dbReference type="Google" id="ProtNLM"/>
    </source>
</evidence>
<sequence>MLNKKIFSVIIMMMFLAGCAAPGPMHTIRGPMNTPVFDPVILDTVKDGSKKVRFKEWTTMYENKELQLWGVFFITDNGAYLANWDMNGYEYNLRYKLAASELDSISDDKVVRSMWADSNLLIIKDKNGHEVGFALNGKNAARAILREISEK</sequence>
<dbReference type="PROSITE" id="PS51257">
    <property type="entry name" value="PROKAR_LIPOPROTEIN"/>
    <property type="match status" value="1"/>
</dbReference>
<organism evidence="2 3">
    <name type="scientific">Pseudidiomarina woesei</name>
    <dbReference type="NCBI Taxonomy" id="1381080"/>
    <lineage>
        <taxon>Bacteria</taxon>
        <taxon>Pseudomonadati</taxon>
        <taxon>Pseudomonadota</taxon>
        <taxon>Gammaproteobacteria</taxon>
        <taxon>Alteromonadales</taxon>
        <taxon>Idiomarinaceae</taxon>
        <taxon>Pseudidiomarina</taxon>
    </lineage>
</organism>
<gene>
    <name evidence="2" type="ORF">Ga0061064_0458</name>
</gene>
<feature type="signal peptide" evidence="1">
    <location>
        <begin position="1"/>
        <end position="20"/>
    </location>
</feature>
<dbReference type="Proteomes" id="UP000182598">
    <property type="component" value="Unassembled WGS sequence"/>
</dbReference>
<keyword evidence="1" id="KW-0732">Signal</keyword>
<dbReference type="RefSeq" id="WP_055438149.1">
    <property type="nucleotide sequence ID" value="NZ_CYHB01000001.1"/>
</dbReference>
<protein>
    <recommendedName>
        <fullName evidence="4">Lipoprotein</fullName>
    </recommendedName>
</protein>
<evidence type="ECO:0000313" key="3">
    <source>
        <dbReference type="Proteomes" id="UP000182598"/>
    </source>
</evidence>
<keyword evidence="3" id="KW-1185">Reference proteome</keyword>
<evidence type="ECO:0000313" key="2">
    <source>
        <dbReference type="EMBL" id="CUA83163.1"/>
    </source>
</evidence>
<dbReference type="OrthoDB" id="7064203at2"/>
<feature type="chain" id="PRO_5005503752" description="Lipoprotein" evidence="1">
    <location>
        <begin position="21"/>
        <end position="151"/>
    </location>
</feature>
<evidence type="ECO:0000256" key="1">
    <source>
        <dbReference type="SAM" id="SignalP"/>
    </source>
</evidence>